<proteinExistence type="predicted"/>
<organism evidence="2 3">
    <name type="scientific">Herbidospora solisilvae</name>
    <dbReference type="NCBI Taxonomy" id="2696284"/>
    <lineage>
        <taxon>Bacteria</taxon>
        <taxon>Bacillati</taxon>
        <taxon>Actinomycetota</taxon>
        <taxon>Actinomycetes</taxon>
        <taxon>Streptosporangiales</taxon>
        <taxon>Streptosporangiaceae</taxon>
        <taxon>Herbidospora</taxon>
    </lineage>
</organism>
<dbReference type="EMBL" id="WXEW01000008">
    <property type="protein sequence ID" value="NAS25328.1"/>
    <property type="molecule type" value="Genomic_DNA"/>
</dbReference>
<dbReference type="AlphaFoldDB" id="A0A7C9JB31"/>
<name>A0A7C9JB31_9ACTN</name>
<dbReference type="GO" id="GO:0008934">
    <property type="term" value="F:inositol monophosphate 1-phosphatase activity"/>
    <property type="evidence" value="ECO:0007669"/>
    <property type="project" value="TreeGrafter"/>
</dbReference>
<feature type="binding site" evidence="1">
    <location>
        <position position="66"/>
    </location>
    <ligand>
        <name>Mg(2+)</name>
        <dbReference type="ChEBI" id="CHEBI:18420"/>
        <label>1</label>
        <note>catalytic</note>
    </ligand>
</feature>
<dbReference type="Pfam" id="PF00459">
    <property type="entry name" value="Inositol_P"/>
    <property type="match status" value="1"/>
</dbReference>
<dbReference type="PANTHER" id="PTHR20854">
    <property type="entry name" value="INOSITOL MONOPHOSPHATASE"/>
    <property type="match status" value="1"/>
</dbReference>
<dbReference type="RefSeq" id="WP_161482424.1">
    <property type="nucleotide sequence ID" value="NZ_WXEW01000008.1"/>
</dbReference>
<dbReference type="GO" id="GO:0006020">
    <property type="term" value="P:inositol metabolic process"/>
    <property type="evidence" value="ECO:0007669"/>
    <property type="project" value="TreeGrafter"/>
</dbReference>
<keyword evidence="1" id="KW-0460">Magnesium</keyword>
<dbReference type="Proteomes" id="UP000479526">
    <property type="component" value="Unassembled WGS sequence"/>
</dbReference>
<feature type="binding site" evidence="1">
    <location>
        <position position="81"/>
    </location>
    <ligand>
        <name>Mg(2+)</name>
        <dbReference type="ChEBI" id="CHEBI:18420"/>
        <label>1</label>
        <note>catalytic</note>
    </ligand>
</feature>
<evidence type="ECO:0000313" key="3">
    <source>
        <dbReference type="Proteomes" id="UP000479526"/>
    </source>
</evidence>
<reference evidence="2 3" key="1">
    <citation type="submission" date="2020-01" db="EMBL/GenBank/DDBJ databases">
        <title>Herbidospora sp. NEAU-GS84 nov., a novel actinomycete isolated from soil.</title>
        <authorList>
            <person name="Han L."/>
        </authorList>
    </citation>
    <scope>NUCLEOTIDE SEQUENCE [LARGE SCALE GENOMIC DNA]</scope>
    <source>
        <strain evidence="2 3">NEAU-GS84</strain>
    </source>
</reference>
<evidence type="ECO:0000256" key="1">
    <source>
        <dbReference type="PIRSR" id="PIRSR600760-2"/>
    </source>
</evidence>
<protein>
    <submittedName>
        <fullName evidence="2">Phosphatase</fullName>
    </submittedName>
</protein>
<comment type="caution">
    <text evidence="2">The sequence shown here is derived from an EMBL/GenBank/DDBJ whole genome shotgun (WGS) entry which is preliminary data.</text>
</comment>
<dbReference type="SUPFAM" id="SSF56655">
    <property type="entry name" value="Carbohydrate phosphatase"/>
    <property type="match status" value="1"/>
</dbReference>
<gene>
    <name evidence="2" type="ORF">GT755_27045</name>
</gene>
<keyword evidence="3" id="KW-1185">Reference proteome</keyword>
<dbReference type="PANTHER" id="PTHR20854:SF4">
    <property type="entry name" value="INOSITOL-1-MONOPHOSPHATASE-RELATED"/>
    <property type="match status" value="1"/>
</dbReference>
<dbReference type="Gene3D" id="3.40.190.80">
    <property type="match status" value="1"/>
</dbReference>
<dbReference type="InterPro" id="IPR000760">
    <property type="entry name" value="Inositol_monophosphatase-like"/>
</dbReference>
<comment type="cofactor">
    <cofactor evidence="1">
        <name>Mg(2+)</name>
        <dbReference type="ChEBI" id="CHEBI:18420"/>
    </cofactor>
</comment>
<evidence type="ECO:0000313" key="2">
    <source>
        <dbReference type="EMBL" id="NAS25328.1"/>
    </source>
</evidence>
<feature type="binding site" evidence="1">
    <location>
        <position position="83"/>
    </location>
    <ligand>
        <name>Mg(2+)</name>
        <dbReference type="ChEBI" id="CHEBI:18420"/>
        <label>1</label>
        <note>catalytic</note>
    </ligand>
</feature>
<sequence length="251" mass="26479">MSLSDAELAVTAAEAGAAVVRSLYGKPLPRYDKTSVDFATQADLEAEQAILDVIREHRPDDAFLGEETGLSGASDRTWMVDPLCGTLNFAAQTPLIAVNVALRVAGRDVAAAAADPISGEVFWTDGVRAQVDDQPLTPSPDSKLVDFNLDPPYGDLLSVIAAPGFAERFSPRVMSTSLACFWVAAGRRAAYLSDGDKRDSVHFAAALAVCRTAGCVVTDLKGGPFETGEGLLVAADRETHEALLGMILLGR</sequence>
<dbReference type="CDD" id="cd01637">
    <property type="entry name" value="IMPase_like"/>
    <property type="match status" value="1"/>
</dbReference>
<dbReference type="GO" id="GO:0046872">
    <property type="term" value="F:metal ion binding"/>
    <property type="evidence" value="ECO:0007669"/>
    <property type="project" value="UniProtKB-KW"/>
</dbReference>
<accession>A0A7C9JB31</accession>
<dbReference type="Gene3D" id="3.30.540.10">
    <property type="entry name" value="Fructose-1,6-Bisphosphatase, subunit A, domain 1"/>
    <property type="match status" value="1"/>
</dbReference>
<dbReference type="GO" id="GO:0007165">
    <property type="term" value="P:signal transduction"/>
    <property type="evidence" value="ECO:0007669"/>
    <property type="project" value="TreeGrafter"/>
</dbReference>
<dbReference type="PRINTS" id="PR00377">
    <property type="entry name" value="IMPHPHTASES"/>
</dbReference>
<keyword evidence="1" id="KW-0479">Metal-binding</keyword>